<dbReference type="PANTHER" id="PTHR37610:SF55">
    <property type="entry name" value="RETROTRANSPOSON COPIA-LIKE N-TERMINAL DOMAIN-CONTAINING PROTEIN"/>
    <property type="match status" value="1"/>
</dbReference>
<proteinExistence type="predicted"/>
<comment type="caution">
    <text evidence="1">The sequence shown here is derived from an EMBL/GenBank/DDBJ whole genome shotgun (WGS) entry which is preliminary data.</text>
</comment>
<accession>A0ABQ9MCQ3</accession>
<evidence type="ECO:0000313" key="1">
    <source>
        <dbReference type="EMBL" id="KAJ9176679.1"/>
    </source>
</evidence>
<protein>
    <recommendedName>
        <fullName evidence="3">Retrotransposon gag domain-containing protein</fullName>
    </recommendedName>
</protein>
<name>A0ABQ9MCQ3_HEVBR</name>
<dbReference type="PANTHER" id="PTHR37610">
    <property type="entry name" value="CCHC-TYPE DOMAIN-CONTAINING PROTEIN"/>
    <property type="match status" value="1"/>
</dbReference>
<gene>
    <name evidence="1" type="ORF">P3X46_011965</name>
</gene>
<organism evidence="1 2">
    <name type="scientific">Hevea brasiliensis</name>
    <name type="common">Para rubber tree</name>
    <name type="synonym">Siphonia brasiliensis</name>
    <dbReference type="NCBI Taxonomy" id="3981"/>
    <lineage>
        <taxon>Eukaryota</taxon>
        <taxon>Viridiplantae</taxon>
        <taxon>Streptophyta</taxon>
        <taxon>Embryophyta</taxon>
        <taxon>Tracheophyta</taxon>
        <taxon>Spermatophyta</taxon>
        <taxon>Magnoliopsida</taxon>
        <taxon>eudicotyledons</taxon>
        <taxon>Gunneridae</taxon>
        <taxon>Pentapetalae</taxon>
        <taxon>rosids</taxon>
        <taxon>fabids</taxon>
        <taxon>Malpighiales</taxon>
        <taxon>Euphorbiaceae</taxon>
        <taxon>Crotonoideae</taxon>
        <taxon>Micrandreae</taxon>
        <taxon>Hevea</taxon>
    </lineage>
</organism>
<dbReference type="EMBL" id="JARPOI010000007">
    <property type="protein sequence ID" value="KAJ9176679.1"/>
    <property type="molecule type" value="Genomic_DNA"/>
</dbReference>
<evidence type="ECO:0008006" key="3">
    <source>
        <dbReference type="Google" id="ProtNLM"/>
    </source>
</evidence>
<evidence type="ECO:0000313" key="2">
    <source>
        <dbReference type="Proteomes" id="UP001174677"/>
    </source>
</evidence>
<sequence length="223" mass="25845">MVLSWITHSLSHSIAQSILWIDTTVEVWKDLQDRFSQGDIFYIFDLQEEIYAFKQGDVSVIDYFTQLKILWDELENFRPIPQCSCPTHYSCGALTTVKTYRHNDYVIRFLKGPNDHNFQKNVFGRGTTVQSVNNRKFGSLNDNKVYTYCGRPRHTKETCYRKHGFPPGFNFKNSSSVVINNISSDQTEDSRGFDLNEKSATQALPQRSLENSGFAFTHEQCQR</sequence>
<keyword evidence="2" id="KW-1185">Reference proteome</keyword>
<reference evidence="1" key="1">
    <citation type="journal article" date="2023" name="Plant Biotechnol. J.">
        <title>Chromosome-level wild Hevea brasiliensis genome provides new tools for genomic-assisted breeding and valuable loci to elevate rubber yield.</title>
        <authorList>
            <person name="Cheng H."/>
            <person name="Song X."/>
            <person name="Hu Y."/>
            <person name="Wu T."/>
            <person name="Yang Q."/>
            <person name="An Z."/>
            <person name="Feng S."/>
            <person name="Deng Z."/>
            <person name="Wu W."/>
            <person name="Zeng X."/>
            <person name="Tu M."/>
            <person name="Wang X."/>
            <person name="Huang H."/>
        </authorList>
    </citation>
    <scope>NUCLEOTIDE SEQUENCE</scope>
    <source>
        <strain evidence="1">MT/VB/25A 57/8</strain>
    </source>
</reference>
<dbReference type="Proteomes" id="UP001174677">
    <property type="component" value="Chromosome 7"/>
</dbReference>